<evidence type="ECO:0000256" key="4">
    <source>
        <dbReference type="ARBA" id="ARBA00023163"/>
    </source>
</evidence>
<dbReference type="AlphaFoldDB" id="A0A7W4UI19"/>
<proteinExistence type="inferred from homology"/>
<gene>
    <name evidence="7" type="ORF">FHR80_003487</name>
</gene>
<evidence type="ECO:0000256" key="5">
    <source>
        <dbReference type="SAM" id="MobiDB-lite"/>
    </source>
</evidence>
<evidence type="ECO:0000256" key="1">
    <source>
        <dbReference type="ARBA" id="ARBA00009437"/>
    </source>
</evidence>
<evidence type="ECO:0000256" key="3">
    <source>
        <dbReference type="ARBA" id="ARBA00023125"/>
    </source>
</evidence>
<dbReference type="Proteomes" id="UP000518206">
    <property type="component" value="Unassembled WGS sequence"/>
</dbReference>
<feature type="region of interest" description="Disordered" evidence="5">
    <location>
        <begin position="204"/>
        <end position="318"/>
    </location>
</feature>
<dbReference type="GO" id="GO:0003700">
    <property type="term" value="F:DNA-binding transcription factor activity"/>
    <property type="evidence" value="ECO:0007669"/>
    <property type="project" value="TreeGrafter"/>
</dbReference>
<feature type="domain" description="LysR substrate-binding" evidence="6">
    <location>
        <begin position="28"/>
        <end position="202"/>
    </location>
</feature>
<dbReference type="GO" id="GO:0032993">
    <property type="term" value="C:protein-DNA complex"/>
    <property type="evidence" value="ECO:0007669"/>
    <property type="project" value="TreeGrafter"/>
</dbReference>
<comment type="caution">
    <text evidence="7">The sequence shown here is derived from an EMBL/GenBank/DDBJ whole genome shotgun (WGS) entry which is preliminary data.</text>
</comment>
<dbReference type="PANTHER" id="PTHR30346:SF0">
    <property type="entry name" value="HCA OPERON TRANSCRIPTIONAL ACTIVATOR HCAR"/>
    <property type="match status" value="1"/>
</dbReference>
<dbReference type="EMBL" id="JACHVX010000005">
    <property type="protein sequence ID" value="MBB2924554.1"/>
    <property type="molecule type" value="Genomic_DNA"/>
</dbReference>
<reference evidence="7 8" key="2">
    <citation type="submission" date="2020-08" db="EMBL/GenBank/DDBJ databases">
        <authorList>
            <person name="Partida-Martinez L."/>
            <person name="Huntemann M."/>
            <person name="Clum A."/>
            <person name="Wang J."/>
            <person name="Palaniappan K."/>
            <person name="Ritter S."/>
            <person name="Chen I.-M."/>
            <person name="Stamatis D."/>
            <person name="Reddy T."/>
            <person name="O'Malley R."/>
            <person name="Daum C."/>
            <person name="Shapiro N."/>
            <person name="Ivanova N."/>
            <person name="Kyrpides N."/>
            <person name="Woyke T."/>
        </authorList>
    </citation>
    <scope>NUCLEOTIDE SEQUENCE [LARGE SCALE GENOMIC DNA]</scope>
    <source>
        <strain evidence="7 8">RAS26</strain>
    </source>
</reference>
<dbReference type="InterPro" id="IPR005119">
    <property type="entry name" value="LysR_subst-bd"/>
</dbReference>
<keyword evidence="3" id="KW-0238">DNA-binding</keyword>
<feature type="compositionally biased region" description="Low complexity" evidence="5">
    <location>
        <begin position="259"/>
        <end position="308"/>
    </location>
</feature>
<dbReference type="RefSeq" id="WP_183297332.1">
    <property type="nucleotide sequence ID" value="NZ_JACHVX010000005.1"/>
</dbReference>
<accession>A0A7W4UI19</accession>
<evidence type="ECO:0000256" key="2">
    <source>
        <dbReference type="ARBA" id="ARBA00023015"/>
    </source>
</evidence>
<dbReference type="Pfam" id="PF03466">
    <property type="entry name" value="LysR_substrate"/>
    <property type="match status" value="1"/>
</dbReference>
<dbReference type="SUPFAM" id="SSF53850">
    <property type="entry name" value="Periplasmic binding protein-like II"/>
    <property type="match status" value="1"/>
</dbReference>
<reference evidence="7 8" key="1">
    <citation type="submission" date="2020-08" db="EMBL/GenBank/DDBJ databases">
        <title>The Agave Microbiome: Exploring the role of microbial communities in plant adaptations to desert environments.</title>
        <authorList>
            <person name="Partida-Martinez L.P."/>
        </authorList>
    </citation>
    <scope>NUCLEOTIDE SEQUENCE [LARGE SCALE GENOMIC DNA]</scope>
    <source>
        <strain evidence="7 8">RAS26</strain>
    </source>
</reference>
<name>A0A7W4UI19_9CELL</name>
<evidence type="ECO:0000259" key="6">
    <source>
        <dbReference type="Pfam" id="PF03466"/>
    </source>
</evidence>
<dbReference type="GO" id="GO:0003677">
    <property type="term" value="F:DNA binding"/>
    <property type="evidence" value="ECO:0007669"/>
    <property type="project" value="UniProtKB-KW"/>
</dbReference>
<keyword evidence="2" id="KW-0805">Transcription regulation</keyword>
<dbReference type="PANTHER" id="PTHR30346">
    <property type="entry name" value="TRANSCRIPTIONAL DUAL REGULATOR HCAR-RELATED"/>
    <property type="match status" value="1"/>
</dbReference>
<dbReference type="Gene3D" id="3.40.190.10">
    <property type="entry name" value="Periplasmic binding protein-like II"/>
    <property type="match status" value="2"/>
</dbReference>
<feature type="compositionally biased region" description="Gly residues" evidence="5">
    <location>
        <begin position="219"/>
        <end position="258"/>
    </location>
</feature>
<protein>
    <recommendedName>
        <fullName evidence="6">LysR substrate-binding domain-containing protein</fullName>
    </recommendedName>
</protein>
<evidence type="ECO:0000313" key="7">
    <source>
        <dbReference type="EMBL" id="MBB2924554.1"/>
    </source>
</evidence>
<sequence length="318" mass="31751">MTDDATTPTPDGVLPFRLLVVPGVNPAKWLRVWSERLPDVPLTLVQSTPGDQGSALAGPDVDAGLVRLPVDRDALSAIPLYTETSVVVVPKDHVVTAADEVTAADLVDETLLVPADDVLGWDEPPGTAPLVDPPATTADAVELVAAGVGVLVVPQSLARLHHRRDVTYRPVTDAPTSTVALAWVTDRHDDRVEELIGIVRGRTANSSRGRAGAADEGTRAGGAVGGPAGTGRSGAGTTASGGRGAGRTGGGKAGGGKAGTSKVAGGRTGTSKAGGARSTGATSSTGTSAAGDRAAAAARRRSNAAGGATRKGRGGRPR</sequence>
<organism evidence="7 8">
    <name type="scientific">Cellulomonas cellasea</name>
    <dbReference type="NCBI Taxonomy" id="43670"/>
    <lineage>
        <taxon>Bacteria</taxon>
        <taxon>Bacillati</taxon>
        <taxon>Actinomycetota</taxon>
        <taxon>Actinomycetes</taxon>
        <taxon>Micrococcales</taxon>
        <taxon>Cellulomonadaceae</taxon>
        <taxon>Cellulomonas</taxon>
    </lineage>
</organism>
<keyword evidence="4" id="KW-0804">Transcription</keyword>
<comment type="similarity">
    <text evidence="1">Belongs to the LysR transcriptional regulatory family.</text>
</comment>
<evidence type="ECO:0000313" key="8">
    <source>
        <dbReference type="Proteomes" id="UP000518206"/>
    </source>
</evidence>